<dbReference type="RefSeq" id="WP_123846118.1">
    <property type="nucleotide sequence ID" value="NZ_RPDH01000001.1"/>
</dbReference>
<evidence type="ECO:0000313" key="2">
    <source>
        <dbReference type="EMBL" id="RPE13598.1"/>
    </source>
</evidence>
<comment type="caution">
    <text evidence="2">The sequence shown here is derived from an EMBL/GenBank/DDBJ whole genome shotgun (WGS) entry which is preliminary data.</text>
</comment>
<accession>A0A3N4Q064</accession>
<dbReference type="AlphaFoldDB" id="A0A3N4Q064"/>
<dbReference type="SUPFAM" id="SSF54001">
    <property type="entry name" value="Cysteine proteinases"/>
    <property type="match status" value="1"/>
</dbReference>
<keyword evidence="1" id="KW-0732">Signal</keyword>
<dbReference type="Gene3D" id="3.90.1720.10">
    <property type="entry name" value="endopeptidase domain like (from Nostoc punctiforme)"/>
    <property type="match status" value="1"/>
</dbReference>
<dbReference type="Pfam" id="PF05708">
    <property type="entry name" value="Peptidase_C92"/>
    <property type="match status" value="1"/>
</dbReference>
<keyword evidence="3" id="KW-1185">Reference proteome</keyword>
<evidence type="ECO:0000256" key="1">
    <source>
        <dbReference type="SAM" id="SignalP"/>
    </source>
</evidence>
<feature type="chain" id="PRO_5018200569" evidence="1">
    <location>
        <begin position="24"/>
        <end position="199"/>
    </location>
</feature>
<organism evidence="2 3">
    <name type="scientific">Chitinophaga lutea</name>
    <dbReference type="NCBI Taxonomy" id="2488634"/>
    <lineage>
        <taxon>Bacteria</taxon>
        <taxon>Pseudomonadati</taxon>
        <taxon>Bacteroidota</taxon>
        <taxon>Chitinophagia</taxon>
        <taxon>Chitinophagales</taxon>
        <taxon>Chitinophagaceae</taxon>
        <taxon>Chitinophaga</taxon>
    </lineage>
</organism>
<protein>
    <submittedName>
        <fullName evidence="2">YiiX family permuted papain-like enzyme</fullName>
    </submittedName>
</protein>
<dbReference type="InterPro" id="IPR038765">
    <property type="entry name" value="Papain-like_cys_pep_sf"/>
</dbReference>
<reference evidence="2 3" key="1">
    <citation type="submission" date="2018-11" db="EMBL/GenBank/DDBJ databases">
        <title>Chitinophaga lutea sp.nov., isolate from arsenic contaminated soil.</title>
        <authorList>
            <person name="Zong Y."/>
        </authorList>
    </citation>
    <scope>NUCLEOTIDE SEQUENCE [LARGE SCALE GENOMIC DNA]</scope>
    <source>
        <strain evidence="2 3">ZY74</strain>
    </source>
</reference>
<dbReference type="NCBIfam" id="NF007458">
    <property type="entry name" value="PRK10030.1"/>
    <property type="match status" value="1"/>
</dbReference>
<dbReference type="EMBL" id="RPDH01000001">
    <property type="protein sequence ID" value="RPE13598.1"/>
    <property type="molecule type" value="Genomic_DNA"/>
</dbReference>
<dbReference type="OrthoDB" id="195541at2"/>
<gene>
    <name evidence="2" type="ORF">EGT74_08810</name>
</gene>
<dbReference type="InterPro" id="IPR024453">
    <property type="entry name" value="Peptidase_C92"/>
</dbReference>
<dbReference type="Proteomes" id="UP000278351">
    <property type="component" value="Unassembled WGS sequence"/>
</dbReference>
<evidence type="ECO:0000313" key="3">
    <source>
        <dbReference type="Proteomes" id="UP000278351"/>
    </source>
</evidence>
<sequence>MFIRIFLVLLLPVALHAQTPALAEGDIIFQSNISPQCKAIELATHSRYSHCGIVFKKNDGWYVLEAVQPVRETPFAEWIARNRGRYAVKRLRGADSLLTPAVVNEMKSAGAKYLGKDYDSYFEWSDQRIYCSELVWKVYKKATGLEVGRLQPMREYDLSHPLVKATMQERYGNNIPLEEKMVSPGNIFDSKLLETVVSR</sequence>
<name>A0A3N4Q064_9BACT</name>
<feature type="signal peptide" evidence="1">
    <location>
        <begin position="1"/>
        <end position="23"/>
    </location>
</feature>
<proteinExistence type="predicted"/>